<reference evidence="9" key="2">
    <citation type="submission" date="2021-04" db="EMBL/GenBank/DDBJ databases">
        <authorList>
            <person name="Gilroy R."/>
        </authorList>
    </citation>
    <scope>NUCLEOTIDE SEQUENCE</scope>
    <source>
        <strain evidence="9">Gambia11-129</strain>
    </source>
</reference>
<proteinExistence type="inferred from homology"/>
<evidence type="ECO:0000256" key="6">
    <source>
        <dbReference type="ARBA" id="ARBA00023136"/>
    </source>
</evidence>
<feature type="transmembrane region" description="Helical" evidence="7">
    <location>
        <begin position="140"/>
        <end position="159"/>
    </location>
</feature>
<evidence type="ECO:0000256" key="5">
    <source>
        <dbReference type="ARBA" id="ARBA00022989"/>
    </source>
</evidence>
<dbReference type="Gene3D" id="1.20.1250.20">
    <property type="entry name" value="MFS general substrate transporter like domains"/>
    <property type="match status" value="1"/>
</dbReference>
<feature type="domain" description="Major facilitator superfamily (MFS) profile" evidence="8">
    <location>
        <begin position="1"/>
        <end position="386"/>
    </location>
</feature>
<keyword evidence="5 7" id="KW-1133">Transmembrane helix</keyword>
<keyword evidence="6 7" id="KW-0472">Membrane</keyword>
<feature type="transmembrane region" description="Helical" evidence="7">
    <location>
        <begin position="332"/>
        <end position="353"/>
    </location>
</feature>
<comment type="subcellular location">
    <subcellularLocation>
        <location evidence="1">Endomembrane system</location>
        <topology evidence="1">Multi-pass membrane protein</topology>
    </subcellularLocation>
</comment>
<dbReference type="EMBL" id="DXHU01000007">
    <property type="protein sequence ID" value="HIV98580.1"/>
    <property type="molecule type" value="Genomic_DNA"/>
</dbReference>
<comment type="caution">
    <text evidence="9">The sequence shown here is derived from an EMBL/GenBank/DDBJ whole genome shotgun (WGS) entry which is preliminary data.</text>
</comment>
<feature type="transmembrane region" description="Helical" evidence="7">
    <location>
        <begin position="165"/>
        <end position="188"/>
    </location>
</feature>
<dbReference type="InterPro" id="IPR020846">
    <property type="entry name" value="MFS_dom"/>
</dbReference>
<gene>
    <name evidence="9" type="ORF">IAB12_02225</name>
</gene>
<evidence type="ECO:0000256" key="7">
    <source>
        <dbReference type="SAM" id="Phobius"/>
    </source>
</evidence>
<dbReference type="InterPro" id="IPR011701">
    <property type="entry name" value="MFS"/>
</dbReference>
<dbReference type="AlphaFoldDB" id="A0A9D1TNM2"/>
<name>A0A9D1TNM2_9SPIO</name>
<dbReference type="SUPFAM" id="SSF103473">
    <property type="entry name" value="MFS general substrate transporter"/>
    <property type="match status" value="1"/>
</dbReference>
<organism evidence="9 10">
    <name type="scientific">Candidatus Ornithospirochaeta avicola</name>
    <dbReference type="NCBI Taxonomy" id="2840896"/>
    <lineage>
        <taxon>Bacteria</taxon>
        <taxon>Pseudomonadati</taxon>
        <taxon>Spirochaetota</taxon>
        <taxon>Spirochaetia</taxon>
        <taxon>Spirochaetales</taxon>
        <taxon>Spirochaetaceae</taxon>
        <taxon>Spirochaetaceae incertae sedis</taxon>
        <taxon>Candidatus Ornithospirochaeta</taxon>
    </lineage>
</organism>
<feature type="transmembrane region" description="Helical" evidence="7">
    <location>
        <begin position="101"/>
        <end position="119"/>
    </location>
</feature>
<feature type="transmembrane region" description="Helical" evidence="7">
    <location>
        <begin position="277"/>
        <end position="296"/>
    </location>
</feature>
<dbReference type="Pfam" id="PF07690">
    <property type="entry name" value="MFS_1"/>
    <property type="match status" value="1"/>
</dbReference>
<evidence type="ECO:0000256" key="4">
    <source>
        <dbReference type="ARBA" id="ARBA00022692"/>
    </source>
</evidence>
<keyword evidence="3" id="KW-0813">Transport</keyword>
<dbReference type="GO" id="GO:0016020">
    <property type="term" value="C:membrane"/>
    <property type="evidence" value="ECO:0007669"/>
    <property type="project" value="TreeGrafter"/>
</dbReference>
<feature type="transmembrane region" description="Helical" evidence="7">
    <location>
        <begin position="209"/>
        <end position="228"/>
    </location>
</feature>
<dbReference type="CDD" id="cd06174">
    <property type="entry name" value="MFS"/>
    <property type="match status" value="1"/>
</dbReference>
<keyword evidence="4 7" id="KW-0812">Transmembrane</keyword>
<feature type="transmembrane region" description="Helical" evidence="7">
    <location>
        <begin position="302"/>
        <end position="320"/>
    </location>
</feature>
<dbReference type="Proteomes" id="UP000823936">
    <property type="component" value="Unassembled WGS sequence"/>
</dbReference>
<dbReference type="InterPro" id="IPR051788">
    <property type="entry name" value="MFS_Transporter"/>
</dbReference>
<evidence type="ECO:0000256" key="3">
    <source>
        <dbReference type="ARBA" id="ARBA00022448"/>
    </source>
</evidence>
<reference evidence="9" key="1">
    <citation type="journal article" date="2021" name="PeerJ">
        <title>Extensive microbial diversity within the chicken gut microbiome revealed by metagenomics and culture.</title>
        <authorList>
            <person name="Gilroy R."/>
            <person name="Ravi A."/>
            <person name="Getino M."/>
            <person name="Pursley I."/>
            <person name="Horton D.L."/>
            <person name="Alikhan N.F."/>
            <person name="Baker D."/>
            <person name="Gharbi K."/>
            <person name="Hall N."/>
            <person name="Watson M."/>
            <person name="Adriaenssens E.M."/>
            <person name="Foster-Nyarko E."/>
            <person name="Jarju S."/>
            <person name="Secka A."/>
            <person name="Antonio M."/>
            <person name="Oren A."/>
            <person name="Chaudhuri R.R."/>
            <person name="La Ragione R."/>
            <person name="Hildebrand F."/>
            <person name="Pallen M.J."/>
        </authorList>
    </citation>
    <scope>NUCLEOTIDE SEQUENCE</scope>
    <source>
        <strain evidence="9">Gambia11-129</strain>
    </source>
</reference>
<comment type="similarity">
    <text evidence="2">Belongs to the major facilitator superfamily.</text>
</comment>
<evidence type="ECO:0000313" key="9">
    <source>
        <dbReference type="EMBL" id="HIV98580.1"/>
    </source>
</evidence>
<evidence type="ECO:0000259" key="8">
    <source>
        <dbReference type="PROSITE" id="PS50850"/>
    </source>
</evidence>
<feature type="transmembrane region" description="Helical" evidence="7">
    <location>
        <begin position="365"/>
        <end position="383"/>
    </location>
</feature>
<evidence type="ECO:0000256" key="2">
    <source>
        <dbReference type="ARBA" id="ARBA00008335"/>
    </source>
</evidence>
<dbReference type="PANTHER" id="PTHR23514:SF3">
    <property type="entry name" value="BYPASS OF STOP CODON PROTEIN 6"/>
    <property type="match status" value="1"/>
</dbReference>
<dbReference type="PANTHER" id="PTHR23514">
    <property type="entry name" value="BYPASS OF STOP CODON PROTEIN 6"/>
    <property type="match status" value="1"/>
</dbReference>
<protein>
    <submittedName>
        <fullName evidence="9">MFS transporter</fullName>
    </submittedName>
</protein>
<evidence type="ECO:0000256" key="1">
    <source>
        <dbReference type="ARBA" id="ARBA00004127"/>
    </source>
</evidence>
<feature type="transmembrane region" description="Helical" evidence="7">
    <location>
        <begin position="248"/>
        <end position="265"/>
    </location>
</feature>
<dbReference type="GO" id="GO:0022857">
    <property type="term" value="F:transmembrane transporter activity"/>
    <property type="evidence" value="ECO:0007669"/>
    <property type="project" value="InterPro"/>
</dbReference>
<feature type="transmembrane region" description="Helical" evidence="7">
    <location>
        <begin position="73"/>
        <end position="95"/>
    </location>
</feature>
<feature type="transmembrane region" description="Helical" evidence="7">
    <location>
        <begin position="38"/>
        <end position="61"/>
    </location>
</feature>
<accession>A0A9D1TNM2</accession>
<dbReference type="GO" id="GO:0012505">
    <property type="term" value="C:endomembrane system"/>
    <property type="evidence" value="ECO:0007669"/>
    <property type="project" value="UniProtKB-SubCell"/>
</dbReference>
<dbReference type="PROSITE" id="PS50850">
    <property type="entry name" value="MFS"/>
    <property type="match status" value="1"/>
</dbReference>
<feature type="transmembrane region" description="Helical" evidence="7">
    <location>
        <begin position="12"/>
        <end position="32"/>
    </location>
</feature>
<dbReference type="InterPro" id="IPR036259">
    <property type="entry name" value="MFS_trans_sf"/>
</dbReference>
<sequence>MENYRRTLFASFSSYIVQAICIDYAPLLFVQFSRQFSLPLSSLTAIVSITFLVQLVMDALSSSFIDRIGYKKAILLANALAFTGLTLLSFLPLIISPFPGIMISVFFYALGSGLVEVMVSPMVEALPLENKAGVMNILHAFYSIGQLVVVLFSSLFFFIFSTELWSILTLIFALVPLANFIVLITCPVRKLDEEKEEKESMLSYFRNPVFYLFILMMISSGASEHAVNQWASYFAETVLHLNKETGDILAPAFFALMMASSRLIFTKKDMDAEKILIKMSILCLACYLILSLSGIVFLCLLAIGFTGFAVGLFWPLTFTLSRRRMKGRTMMFALLALFGDIGCTLGPSFSGLISSSTGNMRSALLFSSVFPLMMLLPVVILTLKRKKESKLQKTS</sequence>
<evidence type="ECO:0000313" key="10">
    <source>
        <dbReference type="Proteomes" id="UP000823936"/>
    </source>
</evidence>